<evidence type="ECO:0000313" key="2">
    <source>
        <dbReference type="EMBL" id="RSN72464.1"/>
    </source>
</evidence>
<organism evidence="2 3">
    <name type="scientific">Candidatus Methanodesulfokora washburnensis</name>
    <dbReference type="NCBI Taxonomy" id="2478471"/>
    <lineage>
        <taxon>Archaea</taxon>
        <taxon>Thermoproteota</taxon>
        <taxon>Candidatus Korarchaeia</taxon>
        <taxon>Candidatus Korarchaeia incertae sedis</taxon>
        <taxon>Candidatus Methanodesulfokora</taxon>
    </lineage>
</organism>
<name>A0A3R9PG28_9CREN</name>
<keyword evidence="3" id="KW-1185">Reference proteome</keyword>
<feature type="compositionally biased region" description="Acidic residues" evidence="1">
    <location>
        <begin position="80"/>
        <end position="93"/>
    </location>
</feature>
<dbReference type="Proteomes" id="UP000277582">
    <property type="component" value="Unassembled WGS sequence"/>
</dbReference>
<evidence type="ECO:0000313" key="3">
    <source>
        <dbReference type="Proteomes" id="UP000277582"/>
    </source>
</evidence>
<sequence length="93" mass="10531">MAKRISFGKESFGLMPPISLSGVCPPGEYLKAIEMKMKELSTGEIIATWEFICEPVGRRGRTKIPVEEVTEKEEEKSEEVIEEAPEEVKEEEE</sequence>
<reference evidence="2 3" key="1">
    <citation type="submission" date="2018-10" db="EMBL/GenBank/DDBJ databases">
        <title>Co-occurring genomic capacity for anaerobic methane metabolism and dissimilatory sulfite reduction discovered in the Korarchaeota.</title>
        <authorList>
            <person name="Mckay L.J."/>
            <person name="Dlakic M."/>
            <person name="Fields M.W."/>
            <person name="Delmont T.O."/>
            <person name="Eren A.M."/>
            <person name="Jay Z.J."/>
            <person name="Klingelsmith K.B."/>
            <person name="Rusch D.B."/>
            <person name="Inskeep W.P."/>
        </authorList>
    </citation>
    <scope>NUCLEOTIDE SEQUENCE [LARGE SCALE GENOMIC DNA]</scope>
    <source>
        <strain evidence="2 3">MDKW</strain>
    </source>
</reference>
<dbReference type="EMBL" id="RCOS01000152">
    <property type="protein sequence ID" value="RSN72464.1"/>
    <property type="molecule type" value="Genomic_DNA"/>
</dbReference>
<dbReference type="AlphaFoldDB" id="A0A3R9PG28"/>
<accession>A0A3R9PG28</accession>
<comment type="caution">
    <text evidence="2">The sequence shown here is derived from an EMBL/GenBank/DDBJ whole genome shotgun (WGS) entry which is preliminary data.</text>
</comment>
<gene>
    <name evidence="2" type="ORF">D6D85_13720</name>
</gene>
<protein>
    <submittedName>
        <fullName evidence="2">Uncharacterized protein</fullName>
    </submittedName>
</protein>
<proteinExistence type="predicted"/>
<evidence type="ECO:0000256" key="1">
    <source>
        <dbReference type="SAM" id="MobiDB-lite"/>
    </source>
</evidence>
<feature type="region of interest" description="Disordered" evidence="1">
    <location>
        <begin position="69"/>
        <end position="93"/>
    </location>
</feature>
<dbReference type="RefSeq" id="WP_125672515.1">
    <property type="nucleotide sequence ID" value="NZ_RCOS01000152.1"/>
</dbReference>